<evidence type="ECO:0000256" key="1">
    <source>
        <dbReference type="SAM" id="Coils"/>
    </source>
</evidence>
<dbReference type="OrthoDB" id="3219467at2759"/>
<accession>A0A0D2PEI0</accession>
<proteinExistence type="predicted"/>
<evidence type="ECO:0000313" key="3">
    <source>
        <dbReference type="Proteomes" id="UP000054270"/>
    </source>
</evidence>
<keyword evidence="3" id="KW-1185">Reference proteome</keyword>
<organism evidence="2 3">
    <name type="scientific">Hypholoma sublateritium (strain FD-334 SS-4)</name>
    <dbReference type="NCBI Taxonomy" id="945553"/>
    <lineage>
        <taxon>Eukaryota</taxon>
        <taxon>Fungi</taxon>
        <taxon>Dikarya</taxon>
        <taxon>Basidiomycota</taxon>
        <taxon>Agaricomycotina</taxon>
        <taxon>Agaricomycetes</taxon>
        <taxon>Agaricomycetidae</taxon>
        <taxon>Agaricales</taxon>
        <taxon>Agaricineae</taxon>
        <taxon>Strophariaceae</taxon>
        <taxon>Hypholoma</taxon>
    </lineage>
</organism>
<reference evidence="3" key="1">
    <citation type="submission" date="2014-04" db="EMBL/GenBank/DDBJ databases">
        <title>Evolutionary Origins and Diversification of the Mycorrhizal Mutualists.</title>
        <authorList>
            <consortium name="DOE Joint Genome Institute"/>
            <consortium name="Mycorrhizal Genomics Consortium"/>
            <person name="Kohler A."/>
            <person name="Kuo A."/>
            <person name="Nagy L.G."/>
            <person name="Floudas D."/>
            <person name="Copeland A."/>
            <person name="Barry K.W."/>
            <person name="Cichocki N."/>
            <person name="Veneault-Fourrey C."/>
            <person name="LaButti K."/>
            <person name="Lindquist E.A."/>
            <person name="Lipzen A."/>
            <person name="Lundell T."/>
            <person name="Morin E."/>
            <person name="Murat C."/>
            <person name="Riley R."/>
            <person name="Ohm R."/>
            <person name="Sun H."/>
            <person name="Tunlid A."/>
            <person name="Henrissat B."/>
            <person name="Grigoriev I.V."/>
            <person name="Hibbett D.S."/>
            <person name="Martin F."/>
        </authorList>
    </citation>
    <scope>NUCLEOTIDE SEQUENCE [LARGE SCALE GENOMIC DNA]</scope>
    <source>
        <strain evidence="3">FD-334 SS-4</strain>
    </source>
</reference>
<dbReference type="OMA" id="CATISPM"/>
<dbReference type="Proteomes" id="UP000054270">
    <property type="component" value="Unassembled WGS sequence"/>
</dbReference>
<keyword evidence="1" id="KW-0175">Coiled coil</keyword>
<evidence type="ECO:0000313" key="2">
    <source>
        <dbReference type="EMBL" id="KJA26986.1"/>
    </source>
</evidence>
<sequence>MLLWNAAKNHLPSVYVEGSKVLEPEIGQPSVADEVPSNAPPIHVIGADALFSHVSEDAPPKAIRVVEIRPPHLPINISRTENASASAFSWADSVIPPILASPAPVTYPPNEGFVLVGEIELFGQPNLRAKFEKWEGPAPPGVVVLPGTPASVASASLSDDFHLSSIIPSLEGTTFDDITFRKVTVFHQNYPFEATKDVGWHFSADLVVDGACGGLRDLLSKVLGVDEPILTVQLFLGTSGGWNELPSLNSFTLEGVFSGIACKPIDGVILSQIGIKIFGIQALKFDPKPRMALEYGFSVFGIMLLDVPGSVTPLKLDYEIQECGGTVSLGAYIDVWSNPLGVNEFTLNNTSFSASFALSSPWKSLVFGISADFKYKKVQASFEGYFAPGRSFDVSAMIHNVRFDTIEALFERISKNSLSLPDVDITIGTARLSISSDKGLNIALDKVTIGEYTSVNAGLTITSHNVTLRGDLTSDVIHFGEVELKRAFLQITLEGKGNGKSADVIVGGEVAFSTLTFDVAVHLYRSPDAAKKSLEWTVLAALTVGDTSLALSKIVPEVKGTALDLALTQAVFVAASRDDPSLGNMITSGYSFHQGVQFCAVLSEIGDLNSLMRGPVPGLTLSAGWSKAKGFALDVFFPTPTVLSLGNGITTTPLTMTIQTKPVQLVLNAGLKVPVAHSPTPLLFSLFLSTNLMGASATGQMSGWWVNPLGVSQQVKVGPNLALSVDIIFAQFLSTGTPSGFALQGGLMIGSTEAQLALSVNEDPMKELLYTEVRSLNITDVSALASNIIGTAIPEPPRDFLDFKEVKLHICPAGVTIGSIVYPRGLSFQADMIIFGKRADIKCVVEPTQVTIKGGVDNFTLGPLTVRGTTGPRAIVECEIGLATQHLLIDGVISLFEAEATVKVEIDILPSPKFKFFTKLKFTDLLYFQLTASLEGSIDFKDLSDADFLFDAILEQHILQYVHDQVIMQFDQARRAASGGIDAAQKAVDDAGNDWRAAVDREQAKLDAAQKTWDEKNHNVTTESNRIIDSYNAEFNRLQSDITDAQNVYDSAMVNAEGAVHAANRSRAQAMQDAQHGVDNAERAAVGALSQAQGEVDRAERAFNDAFGSAQGKIDSALREVDSLRNQINDVKGKIREYEDASWREFWKKGAIAGLYIAVGTLETSKATAEGALWVAKAVLTSTNYITAQATFKTAERTLEATKLLTRGSLQLAKGALQTADDTSRIAVSAAEKTLTFTRIGVEWGALQLAKEALRVFQETSSAAFRAATEALVGLASCTEYLAYLLAKTALNIARDASVTLLGAKAALELARVAGKEALDIGQWVAARALRLFDLRVIHLSGSLRGMVGAGGKMSKPFTARIEWVMADQPFSLNATFNPAMPAELITFIFKQ</sequence>
<feature type="coiled-coil region" evidence="1">
    <location>
        <begin position="1114"/>
        <end position="1141"/>
    </location>
</feature>
<gene>
    <name evidence="2" type="ORF">HYPSUDRAFT_131922</name>
</gene>
<protein>
    <submittedName>
        <fullName evidence="2">Uncharacterized protein</fullName>
    </submittedName>
</protein>
<dbReference type="EMBL" id="KN817525">
    <property type="protein sequence ID" value="KJA26986.1"/>
    <property type="molecule type" value="Genomic_DNA"/>
</dbReference>
<name>A0A0D2PEI0_HYPSF</name>
<dbReference type="STRING" id="945553.A0A0D2PEI0"/>